<dbReference type="Pfam" id="PF01578">
    <property type="entry name" value="Cytochrom_C_asm"/>
    <property type="match status" value="1"/>
</dbReference>
<accession>A0A1I1ZBL9</accession>
<evidence type="ECO:0000259" key="2">
    <source>
        <dbReference type="Pfam" id="PF01578"/>
    </source>
</evidence>
<proteinExistence type="predicted"/>
<dbReference type="PANTHER" id="PTHR38034">
    <property type="entry name" value="INNER MEMBRANE PROTEIN YPJD"/>
    <property type="match status" value="1"/>
</dbReference>
<evidence type="ECO:0000313" key="4">
    <source>
        <dbReference type="Proteomes" id="UP000199400"/>
    </source>
</evidence>
<dbReference type="InterPro" id="IPR002541">
    <property type="entry name" value="Cyt_c_assembly"/>
</dbReference>
<dbReference type="STRING" id="54.SAMN02745121_03737"/>
<feature type="domain" description="Cytochrome c assembly protein" evidence="2">
    <location>
        <begin position="77"/>
        <end position="261"/>
    </location>
</feature>
<dbReference type="GO" id="GO:0020037">
    <property type="term" value="F:heme binding"/>
    <property type="evidence" value="ECO:0007669"/>
    <property type="project" value="InterPro"/>
</dbReference>
<keyword evidence="4" id="KW-1185">Reference proteome</keyword>
<sequence>MLILFILASLAYGAAIFAYALDPPASEARADAQSRETRASILLALAAALHVACIGAQCVGGEHPFSSVFLATSFGALIAVVGGLVVGRIRRAATLGAIVAPVGLLGLSIGVMFGAASVHDPLPAPTSALAKAHIGLATAGLGGFTIAAGIAALYLTMDRRLRLKRWKPQPGGLSLTGLERLHYHAVMLVVPVLTLTIVTGVLWTVKSGGVAAIGGRWIEVVMAAAAWLCSAAILVMRAALGVRGRKSALLTLAAFACTLLVLVWYGVRA</sequence>
<feature type="transmembrane region" description="Helical" evidence="1">
    <location>
        <begin position="93"/>
        <end position="116"/>
    </location>
</feature>
<dbReference type="PANTHER" id="PTHR38034:SF1">
    <property type="entry name" value="INNER MEMBRANE PROTEIN YPJD"/>
    <property type="match status" value="1"/>
</dbReference>
<feature type="transmembrane region" description="Helical" evidence="1">
    <location>
        <begin position="217"/>
        <end position="236"/>
    </location>
</feature>
<organism evidence="3 4">
    <name type="scientific">Nannocystis exedens</name>
    <dbReference type="NCBI Taxonomy" id="54"/>
    <lineage>
        <taxon>Bacteria</taxon>
        <taxon>Pseudomonadati</taxon>
        <taxon>Myxococcota</taxon>
        <taxon>Polyangia</taxon>
        <taxon>Nannocystales</taxon>
        <taxon>Nannocystaceae</taxon>
        <taxon>Nannocystis</taxon>
    </lineage>
</organism>
<reference evidence="4" key="1">
    <citation type="submission" date="2016-10" db="EMBL/GenBank/DDBJ databases">
        <authorList>
            <person name="Varghese N."/>
            <person name="Submissions S."/>
        </authorList>
    </citation>
    <scope>NUCLEOTIDE SEQUENCE [LARGE SCALE GENOMIC DNA]</scope>
    <source>
        <strain evidence="4">ATCC 25963</strain>
    </source>
</reference>
<feature type="transmembrane region" description="Helical" evidence="1">
    <location>
        <begin position="68"/>
        <end position="86"/>
    </location>
</feature>
<keyword evidence="1" id="KW-1133">Transmembrane helix</keyword>
<keyword evidence="1" id="KW-0812">Transmembrane</keyword>
<gene>
    <name evidence="3" type="ORF">SAMN02745121_03737</name>
</gene>
<evidence type="ECO:0000256" key="1">
    <source>
        <dbReference type="SAM" id="Phobius"/>
    </source>
</evidence>
<dbReference type="RefSeq" id="WP_096332728.1">
    <property type="nucleotide sequence ID" value="NZ_FOMX01000011.1"/>
</dbReference>
<dbReference type="OrthoDB" id="257620at2"/>
<dbReference type="EMBL" id="FOMX01000011">
    <property type="protein sequence ID" value="SFE29067.1"/>
    <property type="molecule type" value="Genomic_DNA"/>
</dbReference>
<feature type="transmembrane region" description="Helical" evidence="1">
    <location>
        <begin position="136"/>
        <end position="157"/>
    </location>
</feature>
<dbReference type="InterPro" id="IPR052372">
    <property type="entry name" value="YpjD/HemX"/>
</dbReference>
<dbReference type="Proteomes" id="UP000199400">
    <property type="component" value="Unassembled WGS sequence"/>
</dbReference>
<protein>
    <submittedName>
        <fullName evidence="3">ABC-type uncharacterized transport system, permease component</fullName>
    </submittedName>
</protein>
<dbReference type="AlphaFoldDB" id="A0A1I1ZBL9"/>
<feature type="transmembrane region" description="Helical" evidence="1">
    <location>
        <begin position="248"/>
        <end position="267"/>
    </location>
</feature>
<keyword evidence="1" id="KW-0472">Membrane</keyword>
<feature type="transmembrane region" description="Helical" evidence="1">
    <location>
        <begin position="185"/>
        <end position="205"/>
    </location>
</feature>
<evidence type="ECO:0000313" key="3">
    <source>
        <dbReference type="EMBL" id="SFE29067.1"/>
    </source>
</evidence>
<dbReference type="GO" id="GO:0017004">
    <property type="term" value="P:cytochrome complex assembly"/>
    <property type="evidence" value="ECO:0007669"/>
    <property type="project" value="InterPro"/>
</dbReference>
<name>A0A1I1ZBL9_9BACT</name>